<accession>A0A246RFG7</accession>
<organism evidence="2 3">
    <name type="scientific">Micromonospora wenchangensis</name>
    <dbReference type="NCBI Taxonomy" id="1185415"/>
    <lineage>
        <taxon>Bacteria</taxon>
        <taxon>Bacillati</taxon>
        <taxon>Actinomycetota</taxon>
        <taxon>Actinomycetes</taxon>
        <taxon>Micromonosporales</taxon>
        <taxon>Micromonosporaceae</taxon>
        <taxon>Micromonospora</taxon>
    </lineage>
</organism>
<protein>
    <recommendedName>
        <fullName evidence="4">Cyclase</fullName>
    </recommendedName>
</protein>
<evidence type="ECO:0000313" key="2">
    <source>
        <dbReference type="EMBL" id="OWV01493.1"/>
    </source>
</evidence>
<dbReference type="Proteomes" id="UP000197174">
    <property type="component" value="Unassembled WGS sequence"/>
</dbReference>
<sequence length="175" mass="17106">MAAGFAAAAVAALGVVATTTPAAASQTSLVISGTSTVQYHCVEPPYPDADTTLDVTFTAPAVAHKGTNFTVTAKVKATAGIPIDVPANGTTASVGVVLSGSQSGTVTATGLTNTAVVPAGQLLTLTGGSATVSPTRVGVLLFTPGGFESTNWLGQHLVCTPITPPSVASLSIVVS</sequence>
<feature type="signal peptide" evidence="1">
    <location>
        <begin position="1"/>
        <end position="24"/>
    </location>
</feature>
<dbReference type="EMBL" id="MZMV01000060">
    <property type="protein sequence ID" value="OWV01493.1"/>
    <property type="molecule type" value="Genomic_DNA"/>
</dbReference>
<gene>
    <name evidence="2" type="ORF">B5D80_26450</name>
</gene>
<keyword evidence="1" id="KW-0732">Signal</keyword>
<feature type="chain" id="PRO_5012625482" description="Cyclase" evidence="1">
    <location>
        <begin position="25"/>
        <end position="175"/>
    </location>
</feature>
<name>A0A246RFG7_9ACTN</name>
<evidence type="ECO:0000313" key="3">
    <source>
        <dbReference type="Proteomes" id="UP000197174"/>
    </source>
</evidence>
<evidence type="ECO:0000256" key="1">
    <source>
        <dbReference type="SAM" id="SignalP"/>
    </source>
</evidence>
<proteinExistence type="predicted"/>
<evidence type="ECO:0008006" key="4">
    <source>
        <dbReference type="Google" id="ProtNLM"/>
    </source>
</evidence>
<reference evidence="2 3" key="1">
    <citation type="submission" date="2017-03" db="EMBL/GenBank/DDBJ databases">
        <title>Whole genome sequence of Micromonospora wenchangensis, isolated from mangrove soil.</title>
        <authorList>
            <person name="Yang H."/>
        </authorList>
    </citation>
    <scope>NUCLEOTIDE SEQUENCE [LARGE SCALE GENOMIC DNA]</scope>
    <source>
        <strain evidence="2 3">CCTCC AA 2012002</strain>
    </source>
</reference>
<keyword evidence="3" id="KW-1185">Reference proteome</keyword>
<comment type="caution">
    <text evidence="2">The sequence shown here is derived from an EMBL/GenBank/DDBJ whole genome shotgun (WGS) entry which is preliminary data.</text>
</comment>
<dbReference type="AlphaFoldDB" id="A0A246RFG7"/>